<dbReference type="PANTHER" id="PTHR11977:SF57">
    <property type="entry name" value="VILLIN-LIKE PROTEIN QUAIL"/>
    <property type="match status" value="1"/>
</dbReference>
<dbReference type="InterPro" id="IPR003128">
    <property type="entry name" value="Villin_headpiece"/>
</dbReference>
<dbReference type="PANTHER" id="PTHR11977">
    <property type="entry name" value="VILLIN"/>
    <property type="match status" value="1"/>
</dbReference>
<dbReference type="InterPro" id="IPR036886">
    <property type="entry name" value="Villin_headpiece_dom_sf"/>
</dbReference>
<protein>
    <submittedName>
        <fullName evidence="6 7">Villin-1-like isoform X1</fullName>
    </submittedName>
</protein>
<dbReference type="RefSeq" id="XP_014681026.1">
    <property type="nucleotide sequence ID" value="XM_014825540.1"/>
</dbReference>
<evidence type="ECO:0000313" key="8">
    <source>
        <dbReference type="RefSeq" id="XP_014681028.1"/>
    </source>
</evidence>
<dbReference type="Proteomes" id="UP000695022">
    <property type="component" value="Unplaced"/>
</dbReference>
<dbReference type="SMART" id="SM00262">
    <property type="entry name" value="GEL"/>
    <property type="match status" value="6"/>
</dbReference>
<name>A0ABM1F9A6_PRICU</name>
<keyword evidence="3" id="KW-0009">Actin-binding</keyword>
<dbReference type="SUPFAM" id="SSF47050">
    <property type="entry name" value="VHP, Villin headpiece domain"/>
    <property type="match status" value="1"/>
</dbReference>
<dbReference type="InterPro" id="IPR029006">
    <property type="entry name" value="ADF-H/Gelsolin-like_dom_sf"/>
</dbReference>
<keyword evidence="5" id="KW-1185">Reference proteome</keyword>
<proteinExistence type="inferred from homology"/>
<evidence type="ECO:0000256" key="1">
    <source>
        <dbReference type="ARBA" id="ARBA00008418"/>
    </source>
</evidence>
<reference evidence="6 7" key="1">
    <citation type="submission" date="2025-05" db="UniProtKB">
        <authorList>
            <consortium name="RefSeq"/>
        </authorList>
    </citation>
    <scope>IDENTIFICATION</scope>
</reference>
<sequence>MVDAAFKSIPRGQTCFHIWRIEQMRVVSVPREQFGNFYSGDSYIILSVKEDRGSLESHIHFWLGQHTSQDEAGAAAIKSVELDDALGGSPVQHREVQGNESKRYLSYFKKGIRYLEGGVASGFNHVDNVMKPRLFQVKGQRNIRVLEVPISWSSFNEGDSFILDVGKAIFVWNGKSANRIEKIRAADVAARLKAEHGGAHMVFVEDGHEKDFMSSEERVIFNQFLDLAQKSVKPASDDREFDRRTVAELKLYRCSDEDGTLKVTEVKDGPLYKADLDSHTDSFIIDNGAAGIWVWVGKEATKKERSEAMRNAQGFIKKKGYPNMTTVTRVIDGGEPVEFRALFNSWSDPEEVTGMGKTHTVGKIARTVQTKFDALTMHDNSHLAAESQMPDDGTGQKEIWRIENMEMAPADKRHYGQFYSGDCYVILYQYEVHGSRHYLIYYWQGLYSTTDEKGVSAAMAIALDDQYGGKPVQVRVVQGKEPPHFMAMFAGKMVIFTGGKASGFRNTDQRDEVTGDSYLLHVRGTTTLNTKAVEVELRAASLNSNDVFVLFTKHNVFIWAGKGCSGDEREMAKHLATSLSSRDPALISEGHESEEFWRAIGGEEPYSSDRHMKEEASLHPPRLFQASNASGRFQVEEIVDFSQIDLVEDDVMILDAWDNIFLWVGHNANADEKRLSTQAAIEYLETDPSSRDPDTPIVKVSQGYEPPTFTGFFGVWDRNIWNNAKTYEDLKREMQQENPGLSVVVKSSTSASAEIAKYSYAELTKPPELLPAGVDGGCREIHLTEADFERVFGMSYSDFASKPQWKQQQMKKDAKLF</sequence>
<dbReference type="Gene3D" id="3.40.20.10">
    <property type="entry name" value="Severin"/>
    <property type="match status" value="6"/>
</dbReference>
<dbReference type="Pfam" id="PF00626">
    <property type="entry name" value="Gelsolin"/>
    <property type="match status" value="6"/>
</dbReference>
<gene>
    <name evidence="6 7 8" type="primary">LOC106820936</name>
</gene>
<evidence type="ECO:0000259" key="4">
    <source>
        <dbReference type="PROSITE" id="PS51089"/>
    </source>
</evidence>
<evidence type="ECO:0000313" key="7">
    <source>
        <dbReference type="RefSeq" id="XP_014681027.1"/>
    </source>
</evidence>
<dbReference type="SUPFAM" id="SSF82754">
    <property type="entry name" value="C-terminal, gelsolin-like domain of Sec23/24"/>
    <property type="match status" value="1"/>
</dbReference>
<evidence type="ECO:0000313" key="5">
    <source>
        <dbReference type="Proteomes" id="UP000695022"/>
    </source>
</evidence>
<dbReference type="CDD" id="cd11290">
    <property type="entry name" value="gelsolin_S1_like"/>
    <property type="match status" value="1"/>
</dbReference>
<dbReference type="PRINTS" id="PR00597">
    <property type="entry name" value="GELSOLIN"/>
</dbReference>
<dbReference type="SUPFAM" id="SSF55753">
    <property type="entry name" value="Actin depolymerizing proteins"/>
    <property type="match status" value="5"/>
</dbReference>
<dbReference type="InterPro" id="IPR036180">
    <property type="entry name" value="Gelsolin-like_dom_sf"/>
</dbReference>
<dbReference type="Gene3D" id="1.10.950.10">
    <property type="entry name" value="Villin headpiece domain"/>
    <property type="match status" value="1"/>
</dbReference>
<evidence type="ECO:0000256" key="3">
    <source>
        <dbReference type="ARBA" id="ARBA00023203"/>
    </source>
</evidence>
<organism evidence="5 7">
    <name type="scientific">Priapulus caudatus</name>
    <name type="common">Priapulid worm</name>
    <dbReference type="NCBI Taxonomy" id="37621"/>
    <lineage>
        <taxon>Eukaryota</taxon>
        <taxon>Metazoa</taxon>
        <taxon>Ecdysozoa</taxon>
        <taxon>Scalidophora</taxon>
        <taxon>Priapulida</taxon>
        <taxon>Priapulimorpha</taxon>
        <taxon>Priapulimorphida</taxon>
        <taxon>Priapulidae</taxon>
        <taxon>Priapulus</taxon>
    </lineage>
</organism>
<dbReference type="InterPro" id="IPR007123">
    <property type="entry name" value="Gelsolin-like_dom"/>
</dbReference>
<dbReference type="GeneID" id="106820936"/>
<dbReference type="RefSeq" id="XP_014681027.1">
    <property type="nucleotide sequence ID" value="XM_014825541.1"/>
</dbReference>
<evidence type="ECO:0000313" key="6">
    <source>
        <dbReference type="RefSeq" id="XP_014681026.1"/>
    </source>
</evidence>
<dbReference type="CDD" id="cd11292">
    <property type="entry name" value="gelsolin_S3_like"/>
    <property type="match status" value="1"/>
</dbReference>
<dbReference type="PROSITE" id="PS51089">
    <property type="entry name" value="HP"/>
    <property type="match status" value="1"/>
</dbReference>
<dbReference type="RefSeq" id="XP_014681028.1">
    <property type="nucleotide sequence ID" value="XM_014825542.1"/>
</dbReference>
<dbReference type="CDD" id="cd11291">
    <property type="entry name" value="gelsolin_S6_like"/>
    <property type="match status" value="1"/>
</dbReference>
<dbReference type="CDD" id="cd11289">
    <property type="entry name" value="gelsolin_S2_like"/>
    <property type="match status" value="1"/>
</dbReference>
<accession>A0ABM1F9A6</accession>
<keyword evidence="2" id="KW-0117">Actin capping</keyword>
<feature type="domain" description="HP" evidence="4">
    <location>
        <begin position="752"/>
        <end position="817"/>
    </location>
</feature>
<dbReference type="SMART" id="SM00153">
    <property type="entry name" value="VHP"/>
    <property type="match status" value="1"/>
</dbReference>
<dbReference type="Pfam" id="PF02209">
    <property type="entry name" value="VHP"/>
    <property type="match status" value="1"/>
</dbReference>
<dbReference type="InterPro" id="IPR007122">
    <property type="entry name" value="Villin/Gelsolin"/>
</dbReference>
<dbReference type="CDD" id="cd11288">
    <property type="entry name" value="gelsolin_S5_like"/>
    <property type="match status" value="1"/>
</dbReference>
<comment type="similarity">
    <text evidence="1">Belongs to the villin/gelsolin family.</text>
</comment>
<dbReference type="CDD" id="cd11293">
    <property type="entry name" value="gelsolin_S4_like"/>
    <property type="match status" value="1"/>
</dbReference>
<evidence type="ECO:0000256" key="2">
    <source>
        <dbReference type="ARBA" id="ARBA00022467"/>
    </source>
</evidence>